<gene>
    <name evidence="2" type="ORF">UFOPK2289_00167</name>
    <name evidence="3" type="ORF">UFOPK3346_00355</name>
    <name evidence="4" type="ORF">UFOPK3670_00115</name>
    <name evidence="5" type="ORF">UFOPK4308_00382</name>
</gene>
<dbReference type="InterPro" id="IPR043131">
    <property type="entry name" value="BCAT-like_N"/>
</dbReference>
<dbReference type="InterPro" id="IPR001544">
    <property type="entry name" value="Aminotrans_IV"/>
</dbReference>
<evidence type="ECO:0000313" key="2">
    <source>
        <dbReference type="EMBL" id="CAB4656775.1"/>
    </source>
</evidence>
<name>A0A6J6L906_9ZZZZ</name>
<evidence type="ECO:0000313" key="3">
    <source>
        <dbReference type="EMBL" id="CAB4858856.1"/>
    </source>
</evidence>
<dbReference type="AlphaFoldDB" id="A0A6J6L906"/>
<dbReference type="InterPro" id="IPR050571">
    <property type="entry name" value="Class-IV_PLP-Dep_Aminotrnsfr"/>
</dbReference>
<dbReference type="EMBL" id="CAFBMV010000001">
    <property type="protein sequence ID" value="CAB4912300.1"/>
    <property type="molecule type" value="Genomic_DNA"/>
</dbReference>
<comment type="similarity">
    <text evidence="1">Belongs to the class-IV pyridoxal-phosphate-dependent aminotransferase family.</text>
</comment>
<evidence type="ECO:0000313" key="5">
    <source>
        <dbReference type="EMBL" id="CAB5054935.1"/>
    </source>
</evidence>
<dbReference type="InterPro" id="IPR043132">
    <property type="entry name" value="BCAT-like_C"/>
</dbReference>
<organism evidence="2">
    <name type="scientific">freshwater metagenome</name>
    <dbReference type="NCBI Taxonomy" id="449393"/>
    <lineage>
        <taxon>unclassified sequences</taxon>
        <taxon>metagenomes</taxon>
        <taxon>ecological metagenomes</taxon>
    </lineage>
</organism>
<dbReference type="PANTHER" id="PTHR42743:SF11">
    <property type="entry name" value="AMINODEOXYCHORISMATE LYASE"/>
    <property type="match status" value="1"/>
</dbReference>
<evidence type="ECO:0000256" key="1">
    <source>
        <dbReference type="ARBA" id="ARBA00009320"/>
    </source>
</evidence>
<dbReference type="Gene3D" id="3.20.10.10">
    <property type="entry name" value="D-amino Acid Aminotransferase, subunit A, domain 2"/>
    <property type="match status" value="1"/>
</dbReference>
<evidence type="ECO:0000313" key="4">
    <source>
        <dbReference type="EMBL" id="CAB4912300.1"/>
    </source>
</evidence>
<dbReference type="Gene3D" id="3.30.470.10">
    <property type="match status" value="1"/>
</dbReference>
<sequence length="240" mass="26185">MRNLEFPYGEGFFETIKTISGHPQFLRSHLLRLTNSAANSAISTPSIDELQVEVRNYLAGNLVSSSAGRLRLTLFCDGEIRMVHEKYQEWLVPARLMSGGSQLDETNSLVGTKSLPYSANISLLDSAHAAGFDDAIRLNSQGEICETAVANLALKINGKWTTPRLESGALPGIIRGALVANSQLLEAQHMGSDLESIEAIYLLSSLKGAQPVAYLDERPLEISEDLTEKLRETILALSID</sequence>
<dbReference type="EMBL" id="CAEZWT010000003">
    <property type="protein sequence ID" value="CAB4656775.1"/>
    <property type="molecule type" value="Genomic_DNA"/>
</dbReference>
<reference evidence="2" key="1">
    <citation type="submission" date="2020-05" db="EMBL/GenBank/DDBJ databases">
        <authorList>
            <person name="Chiriac C."/>
            <person name="Salcher M."/>
            <person name="Ghai R."/>
            <person name="Kavagutti S V."/>
        </authorList>
    </citation>
    <scope>NUCLEOTIDE SEQUENCE</scope>
</reference>
<dbReference type="EMBL" id="CAFBQL010000002">
    <property type="protein sequence ID" value="CAB5054935.1"/>
    <property type="molecule type" value="Genomic_DNA"/>
</dbReference>
<dbReference type="Pfam" id="PF01063">
    <property type="entry name" value="Aminotran_4"/>
    <property type="match status" value="1"/>
</dbReference>
<dbReference type="GO" id="GO:0046394">
    <property type="term" value="P:carboxylic acid biosynthetic process"/>
    <property type="evidence" value="ECO:0007669"/>
    <property type="project" value="UniProtKB-ARBA"/>
</dbReference>
<accession>A0A6J6L906</accession>
<proteinExistence type="inferred from homology"/>
<dbReference type="GO" id="GO:0003824">
    <property type="term" value="F:catalytic activity"/>
    <property type="evidence" value="ECO:0007669"/>
    <property type="project" value="InterPro"/>
</dbReference>
<dbReference type="SUPFAM" id="SSF56752">
    <property type="entry name" value="D-aminoacid aminotransferase-like PLP-dependent enzymes"/>
    <property type="match status" value="1"/>
</dbReference>
<protein>
    <submittedName>
        <fullName evidence="2">Unannotated protein</fullName>
    </submittedName>
</protein>
<dbReference type="InterPro" id="IPR036038">
    <property type="entry name" value="Aminotransferase-like"/>
</dbReference>
<dbReference type="EMBL" id="CAFBLE010000002">
    <property type="protein sequence ID" value="CAB4858856.1"/>
    <property type="molecule type" value="Genomic_DNA"/>
</dbReference>
<dbReference type="PANTHER" id="PTHR42743">
    <property type="entry name" value="AMINO-ACID AMINOTRANSFERASE"/>
    <property type="match status" value="1"/>
</dbReference>